<protein>
    <submittedName>
        <fullName evidence="1">Uncharacterized protein</fullName>
    </submittedName>
</protein>
<dbReference type="Proteomes" id="UP001482513">
    <property type="component" value="Unassembled WGS sequence"/>
</dbReference>
<evidence type="ECO:0000313" key="2">
    <source>
        <dbReference type="Proteomes" id="UP001482513"/>
    </source>
</evidence>
<keyword evidence="2" id="KW-1185">Reference proteome</keyword>
<gene>
    <name evidence="1" type="ORF">NC992_25225</name>
</gene>
<comment type="caution">
    <text evidence="1">The sequence shown here is derived from an EMBL/GenBank/DDBJ whole genome shotgun (WGS) entry which is preliminary data.</text>
</comment>
<name>A0ABV0KBS8_9CYAN</name>
<accession>A0ABV0KBS8</accession>
<dbReference type="RefSeq" id="WP_190703202.1">
    <property type="nucleotide sequence ID" value="NZ_JAMPKX010000022.1"/>
</dbReference>
<sequence length="67" mass="7503">MNYSVFQVQSFWPIVVQALVLRYYCLSGLIGCDRNCLGHLTSILLPGLFNGFYDKPVLSGFALDLSQ</sequence>
<proteinExistence type="predicted"/>
<reference evidence="1 2" key="1">
    <citation type="submission" date="2022-04" db="EMBL/GenBank/DDBJ databases">
        <title>Positive selection, recombination, and allopatry shape intraspecific diversity of widespread and dominant cyanobacteria.</title>
        <authorList>
            <person name="Wei J."/>
            <person name="Shu W."/>
            <person name="Hu C."/>
        </authorList>
    </citation>
    <scope>NUCLEOTIDE SEQUENCE [LARGE SCALE GENOMIC DNA]</scope>
    <source>
        <strain evidence="1 2">DQ-A4</strain>
    </source>
</reference>
<organism evidence="1 2">
    <name type="scientific">Leptolyngbya subtilissima DQ-A4</name>
    <dbReference type="NCBI Taxonomy" id="2933933"/>
    <lineage>
        <taxon>Bacteria</taxon>
        <taxon>Bacillati</taxon>
        <taxon>Cyanobacteriota</taxon>
        <taxon>Cyanophyceae</taxon>
        <taxon>Leptolyngbyales</taxon>
        <taxon>Leptolyngbyaceae</taxon>
        <taxon>Leptolyngbya group</taxon>
        <taxon>Leptolyngbya</taxon>
    </lineage>
</organism>
<dbReference type="EMBL" id="JAMPKX010000022">
    <property type="protein sequence ID" value="MEP0950198.1"/>
    <property type="molecule type" value="Genomic_DNA"/>
</dbReference>
<evidence type="ECO:0000313" key="1">
    <source>
        <dbReference type="EMBL" id="MEP0950198.1"/>
    </source>
</evidence>